<keyword evidence="6 7" id="KW-0961">Cell wall biogenesis/degradation</keyword>
<dbReference type="PROSITE" id="PS51257">
    <property type="entry name" value="PROKAR_LIPOPROTEIN"/>
    <property type="match status" value="1"/>
</dbReference>
<organism evidence="9 10">
    <name type="scientific">Tomitella cavernea</name>
    <dbReference type="NCBI Taxonomy" id="1387982"/>
    <lineage>
        <taxon>Bacteria</taxon>
        <taxon>Bacillati</taxon>
        <taxon>Actinomycetota</taxon>
        <taxon>Actinomycetes</taxon>
        <taxon>Mycobacteriales</taxon>
        <taxon>Tomitella</taxon>
    </lineage>
</organism>
<evidence type="ECO:0000256" key="3">
    <source>
        <dbReference type="ARBA" id="ARBA00022960"/>
    </source>
</evidence>
<comment type="pathway">
    <text evidence="1 7">Cell wall biogenesis; peptidoglycan biosynthesis.</text>
</comment>
<comment type="caution">
    <text evidence="9">The sequence shown here is derived from an EMBL/GenBank/DDBJ whole genome shotgun (WGS) entry which is preliminary data.</text>
</comment>
<dbReference type="Gene3D" id="2.60.40.3780">
    <property type="match status" value="1"/>
</dbReference>
<dbReference type="Gene3D" id="2.60.40.3710">
    <property type="match status" value="1"/>
</dbReference>
<evidence type="ECO:0000256" key="6">
    <source>
        <dbReference type="ARBA" id="ARBA00023316"/>
    </source>
</evidence>
<keyword evidence="4 7" id="KW-0573">Peptidoglycan synthesis</keyword>
<evidence type="ECO:0000256" key="4">
    <source>
        <dbReference type="ARBA" id="ARBA00022984"/>
    </source>
</evidence>
<evidence type="ECO:0000256" key="1">
    <source>
        <dbReference type="ARBA" id="ARBA00004752"/>
    </source>
</evidence>
<dbReference type="SUPFAM" id="SSF141523">
    <property type="entry name" value="L,D-transpeptidase catalytic domain-like"/>
    <property type="match status" value="1"/>
</dbReference>
<proteinExistence type="predicted"/>
<feature type="active site" description="Proton donor/acceptor" evidence="7">
    <location>
        <position position="326"/>
    </location>
</feature>
<gene>
    <name evidence="9" type="ORF">GCM10023353_27950</name>
</gene>
<dbReference type="InterPro" id="IPR038063">
    <property type="entry name" value="Transpep_catalytic_dom"/>
</dbReference>
<dbReference type="PANTHER" id="PTHR30582">
    <property type="entry name" value="L,D-TRANSPEPTIDASE"/>
    <property type="match status" value="1"/>
</dbReference>
<sequence>MKASWGRVWGRRQAVAVVGLVALVGATSACTIGGDSDSAAAPATPEKVAAEVEFAVPDGSAGVSPIEPVSLTVADGSLTGVTMTNPQGEKVEGELAPDGQSWTTAEYLGYGTTYTVQAQARGEAGPVTETAQFTTIQPDNLTAAYMLPFGGQTVGVGQPAVVQFDEPIPDRMAAQEAITVTADPPVEGAFYWVSNKEVHWRPKEYWQPGTDVTVDVNTYGKDLGGGLYGQEDTHATFTIGDSVIAVADDNTKMITISRNGEVIKSMPTSMGKNMFPTPNGTYIIGEKYDEIIMDSSTYGLPIDDPNGYKTPVEWATRMSYGGIFVHSAPWSVWAQGSQNTSHGCLNVSPANAKWFFDNFKRGDIVVVKNTVGGTLSGTEGLGDWNIPWEKWEAGNADVA</sequence>
<dbReference type="Proteomes" id="UP001500839">
    <property type="component" value="Unassembled WGS sequence"/>
</dbReference>
<evidence type="ECO:0000313" key="10">
    <source>
        <dbReference type="Proteomes" id="UP001500839"/>
    </source>
</evidence>
<evidence type="ECO:0000259" key="8">
    <source>
        <dbReference type="PROSITE" id="PS52029"/>
    </source>
</evidence>
<dbReference type="InterPro" id="IPR050979">
    <property type="entry name" value="LD-transpeptidase"/>
</dbReference>
<protein>
    <submittedName>
        <fullName evidence="9">Ig-like domain-containing protein</fullName>
    </submittedName>
</protein>
<keyword evidence="5" id="KW-0012">Acyltransferase</keyword>
<evidence type="ECO:0000256" key="7">
    <source>
        <dbReference type="PROSITE-ProRule" id="PRU01373"/>
    </source>
</evidence>
<dbReference type="CDD" id="cd13432">
    <property type="entry name" value="LDT_IgD_like_2"/>
    <property type="match status" value="1"/>
</dbReference>
<dbReference type="Gene3D" id="2.40.440.10">
    <property type="entry name" value="L,D-transpeptidase catalytic domain-like"/>
    <property type="match status" value="1"/>
</dbReference>
<feature type="active site" description="Nucleophile" evidence="7">
    <location>
        <position position="344"/>
    </location>
</feature>
<dbReference type="EMBL" id="BAABKQ010000001">
    <property type="protein sequence ID" value="GAA4818950.1"/>
    <property type="molecule type" value="Genomic_DNA"/>
</dbReference>
<keyword evidence="3 7" id="KW-0133">Cell shape</keyword>
<accession>A0ABP9CWD7</accession>
<keyword evidence="2" id="KW-0808">Transferase</keyword>
<dbReference type="PROSITE" id="PS52029">
    <property type="entry name" value="LD_TPASE"/>
    <property type="match status" value="1"/>
</dbReference>
<dbReference type="PANTHER" id="PTHR30582:SF2">
    <property type="entry name" value="L,D-TRANSPEPTIDASE YCIB-RELATED"/>
    <property type="match status" value="1"/>
</dbReference>
<reference evidence="10" key="1">
    <citation type="journal article" date="2019" name="Int. J. Syst. Evol. Microbiol.">
        <title>The Global Catalogue of Microorganisms (GCM) 10K type strain sequencing project: providing services to taxonomists for standard genome sequencing and annotation.</title>
        <authorList>
            <consortium name="The Broad Institute Genomics Platform"/>
            <consortium name="The Broad Institute Genome Sequencing Center for Infectious Disease"/>
            <person name="Wu L."/>
            <person name="Ma J."/>
        </authorList>
    </citation>
    <scope>NUCLEOTIDE SEQUENCE [LARGE SCALE GENOMIC DNA]</scope>
    <source>
        <strain evidence="10">JCM 18542</strain>
    </source>
</reference>
<evidence type="ECO:0000256" key="5">
    <source>
        <dbReference type="ARBA" id="ARBA00023315"/>
    </source>
</evidence>
<dbReference type="Pfam" id="PF17964">
    <property type="entry name" value="Big_10"/>
    <property type="match status" value="1"/>
</dbReference>
<feature type="domain" description="L,D-TPase catalytic" evidence="8">
    <location>
        <begin position="243"/>
        <end position="368"/>
    </location>
</feature>
<dbReference type="Pfam" id="PF03734">
    <property type="entry name" value="YkuD"/>
    <property type="match status" value="1"/>
</dbReference>
<evidence type="ECO:0000256" key="2">
    <source>
        <dbReference type="ARBA" id="ARBA00022679"/>
    </source>
</evidence>
<dbReference type="CDD" id="cd16913">
    <property type="entry name" value="YkuD_like"/>
    <property type="match status" value="1"/>
</dbReference>
<keyword evidence="10" id="KW-1185">Reference proteome</keyword>
<dbReference type="InterPro" id="IPR005490">
    <property type="entry name" value="LD_TPept_cat_dom"/>
</dbReference>
<evidence type="ECO:0000313" key="9">
    <source>
        <dbReference type="EMBL" id="GAA4818950.1"/>
    </source>
</evidence>
<dbReference type="InterPro" id="IPR041280">
    <property type="entry name" value="Big_10"/>
</dbReference>
<name>A0ABP9CWD7_9ACTN</name>